<dbReference type="RefSeq" id="WP_369742059.1">
    <property type="nucleotide sequence ID" value="NZ_JBGEDP010000002.1"/>
</dbReference>
<sequence length="1022" mass="111778">MKAMQTSAIRAPRDHQVEALSALDSALQGHDRAQLVMACGTGKTLVGRWYAERVGAAVSVVVVPSLSLVAQTVREWRSGGGWPFQALITCSDPSTADGVSERADGDGQDISESFWTRLRARVTTDAAVVAARLSGHSALQPLVIFSTYHSLHVVAEAARSAKVVIDIVIADEAHTLAGQSREDFRVALDDKLPAKRRVFMTATPVVSSNGYVAQEDSSPLSMDDAALFGPVAYRLDFAEAIARGLLVDYRVMVYETPQAGVTPDPIAALAVAARQGVASVLSFHGRVAKARAFADAIDGHRLEDGRTVVARSVAGVDPTTQREDALELLSSARPDQLIVISSARCLSVGVDIPAVDGVLFADPKNSDVDVIQSVGRALRTAPGKTVGMVMIPVCVPAGLDDDTVLSSGDFAAVWRILRGLRSMDSRLRAEICEITRQRSRRGDCDGSRGSHIEFDLHSLAEPERFHARVVEFISPAWDLVLSEVHQFIAEHGHARPGRGTRLGEWCERQRRAYRRGMLAPERVNQLSSLPGWTWDLVEQRWLDQWRQVHDLAVAGQGLGVEDPQVAQVALRRVEHRSAVTTVGRWCAWQRQLARRGELDDRRRLRLDEIPGWSWSVVSVEDARAVDMLGEYVAWKGHANPPADVVEDGVALGQWLNTVRRRRVTGALPQGLLDEIECVTPSRAAEGALRWYRGATLWLLGLEALRQFVAREGHCRPPYSHYEDLPDFSLPLYDWCTRQRHLYRHGHMVAERARLLAAVSGWQWERQPTPRVLRDIGDVRHGTRTGYVKGCTCQECTDANRAKEAERAARAAAGGPTTDLVDAGSARTHLERLVAAGAAQKALARACNLNVKTIVEILSAETKRILPETEAVILAATLNAVRTAAAPGTRVDAAPTWELLDDMIARNWPKSWIAREAGLGASLQLRRDTITAASAERIANLAERLGTRRAPAKRFRQPVPTLSEVLAQEATSSQAGDPDSYSWARSLLEQGYRIDRVAQRSGLPVDVVTALADNDIAEAQVAS</sequence>
<comment type="caution">
    <text evidence="2">The sequence shown here is derived from an EMBL/GenBank/DDBJ whole genome shotgun (WGS) entry which is preliminary data.</text>
</comment>
<dbReference type="Gene3D" id="6.10.140.530">
    <property type="match status" value="2"/>
</dbReference>
<keyword evidence="3" id="KW-1185">Reference proteome</keyword>
<dbReference type="InterPro" id="IPR050742">
    <property type="entry name" value="Helicase_Restrict-Modif_Enz"/>
</dbReference>
<evidence type="ECO:0000313" key="2">
    <source>
        <dbReference type="EMBL" id="MEY8019026.1"/>
    </source>
</evidence>
<evidence type="ECO:0000313" key="3">
    <source>
        <dbReference type="Proteomes" id="UP001564760"/>
    </source>
</evidence>
<gene>
    <name evidence="2" type="ORF">AB8998_30710</name>
</gene>
<dbReference type="SUPFAM" id="SSF52540">
    <property type="entry name" value="P-loop containing nucleoside triphosphate hydrolases"/>
    <property type="match status" value="1"/>
</dbReference>
<dbReference type="InterPro" id="IPR005114">
    <property type="entry name" value="Helicase_assoc"/>
</dbReference>
<dbReference type="Proteomes" id="UP001564760">
    <property type="component" value="Unassembled WGS sequence"/>
</dbReference>
<dbReference type="SMART" id="SM00487">
    <property type="entry name" value="DEXDc"/>
    <property type="match status" value="1"/>
</dbReference>
<dbReference type="InterPro" id="IPR014001">
    <property type="entry name" value="Helicase_ATP-bd"/>
</dbReference>
<dbReference type="CDD" id="cd18785">
    <property type="entry name" value="SF2_C"/>
    <property type="match status" value="1"/>
</dbReference>
<proteinExistence type="predicted"/>
<dbReference type="PANTHER" id="PTHR47396">
    <property type="entry name" value="TYPE I RESTRICTION ENZYME ECOKI R PROTEIN"/>
    <property type="match status" value="1"/>
</dbReference>
<dbReference type="Pfam" id="PF04851">
    <property type="entry name" value="ResIII"/>
    <property type="match status" value="1"/>
</dbReference>
<name>A0ABV4C906_9MYCO</name>
<dbReference type="Gene3D" id="3.40.50.300">
    <property type="entry name" value="P-loop containing nucleotide triphosphate hydrolases"/>
    <property type="match status" value="2"/>
</dbReference>
<dbReference type="PANTHER" id="PTHR47396:SF1">
    <property type="entry name" value="ATP-DEPENDENT HELICASE IRC3-RELATED"/>
    <property type="match status" value="1"/>
</dbReference>
<protein>
    <submittedName>
        <fullName evidence="2">Helicase associated domain protein</fullName>
    </submittedName>
</protein>
<dbReference type="InterPro" id="IPR027417">
    <property type="entry name" value="P-loop_NTPase"/>
</dbReference>
<dbReference type="Pfam" id="PF03457">
    <property type="entry name" value="HA"/>
    <property type="match status" value="2"/>
</dbReference>
<dbReference type="PROSITE" id="PS51192">
    <property type="entry name" value="HELICASE_ATP_BIND_1"/>
    <property type="match status" value="1"/>
</dbReference>
<dbReference type="InterPro" id="IPR001650">
    <property type="entry name" value="Helicase_C-like"/>
</dbReference>
<evidence type="ECO:0000259" key="1">
    <source>
        <dbReference type="PROSITE" id="PS51192"/>
    </source>
</evidence>
<reference evidence="2 3" key="1">
    <citation type="submission" date="2024-08" db="EMBL/GenBank/DDBJ databases">
        <title>Mycobacterium servetensis sp. nov., a novel rapid-growing mycobacterial species recovered from a human patient in Zaragoza, Spain.</title>
        <authorList>
            <person name="Tristancho-Baro A.I."/>
            <person name="Buenestado-Serrano S."/>
            <person name="Garcia De Viedma D."/>
            <person name="Milagro-Beamonte A."/>
            <person name="Burillo N."/>
            <person name="Sanz S."/>
            <person name="Lopez-Calleja A.I."/>
            <person name="Penas-Utrilla D."/>
            <person name="Guardingo M."/>
            <person name="Garcia M.J."/>
            <person name="Vinuelas-Bayon J."/>
        </authorList>
    </citation>
    <scope>NUCLEOTIDE SEQUENCE [LARGE SCALE GENOMIC DNA]</scope>
    <source>
        <strain evidence="3">HUMS_12744610</strain>
    </source>
</reference>
<organism evidence="2 3">
    <name type="scientific">Mycobacterium servetii</name>
    <dbReference type="NCBI Taxonomy" id="3237418"/>
    <lineage>
        <taxon>Bacteria</taxon>
        <taxon>Bacillati</taxon>
        <taxon>Actinomycetota</taxon>
        <taxon>Actinomycetes</taxon>
        <taxon>Mycobacteriales</taxon>
        <taxon>Mycobacteriaceae</taxon>
        <taxon>Mycobacterium</taxon>
    </lineage>
</organism>
<dbReference type="Pfam" id="PF00271">
    <property type="entry name" value="Helicase_C"/>
    <property type="match status" value="1"/>
</dbReference>
<dbReference type="EMBL" id="JBGEDP010000002">
    <property type="protein sequence ID" value="MEY8019026.1"/>
    <property type="molecule type" value="Genomic_DNA"/>
</dbReference>
<dbReference type="InterPro" id="IPR006935">
    <property type="entry name" value="Helicase/UvrB_N"/>
</dbReference>
<feature type="domain" description="Helicase ATP-binding" evidence="1">
    <location>
        <begin position="24"/>
        <end position="222"/>
    </location>
</feature>
<accession>A0ABV4C906</accession>